<dbReference type="InterPro" id="IPR036259">
    <property type="entry name" value="MFS_trans_sf"/>
</dbReference>
<evidence type="ECO:0000256" key="5">
    <source>
        <dbReference type="SAM" id="Phobius"/>
    </source>
</evidence>
<dbReference type="Proteomes" id="UP000594260">
    <property type="component" value="Unplaced"/>
</dbReference>
<feature type="transmembrane region" description="Helical" evidence="5">
    <location>
        <begin position="320"/>
        <end position="339"/>
    </location>
</feature>
<dbReference type="RefSeq" id="XP_022652946.1">
    <property type="nucleotide sequence ID" value="XM_022797211.1"/>
</dbReference>
<dbReference type="KEGG" id="vde:111246875"/>
<name>A0A7M7JJ39_VARDE</name>
<feature type="transmembrane region" description="Helical" evidence="5">
    <location>
        <begin position="381"/>
        <end position="401"/>
    </location>
</feature>
<accession>A0A7M7JJ39</accession>
<keyword evidence="2 5" id="KW-1133">Transmembrane helix</keyword>
<dbReference type="OMA" id="HCSETHI"/>
<dbReference type="AlphaFoldDB" id="A0A7M7JJ39"/>
<evidence type="ECO:0000313" key="6">
    <source>
        <dbReference type="EnsemblMetazoa" id="XP_022652944"/>
    </source>
</evidence>
<dbReference type="InterPro" id="IPR011701">
    <property type="entry name" value="MFS"/>
</dbReference>
<keyword evidence="7" id="KW-1185">Reference proteome</keyword>
<dbReference type="PANTHER" id="PTHR23121">
    <property type="entry name" value="SODIUM-DEPENDENT GLUCOSE TRANSPORTER 1"/>
    <property type="match status" value="1"/>
</dbReference>
<feature type="transmembrane region" description="Helical" evidence="5">
    <location>
        <begin position="202"/>
        <end position="225"/>
    </location>
</feature>
<reference evidence="6" key="1">
    <citation type="submission" date="2021-01" db="UniProtKB">
        <authorList>
            <consortium name="EnsemblMetazoa"/>
        </authorList>
    </citation>
    <scope>IDENTIFICATION</scope>
</reference>
<dbReference type="Pfam" id="PF07690">
    <property type="entry name" value="MFS_1"/>
    <property type="match status" value="1"/>
</dbReference>
<dbReference type="Gene3D" id="1.20.1250.20">
    <property type="entry name" value="MFS general substrate transporter like domains"/>
    <property type="match status" value="2"/>
</dbReference>
<dbReference type="PANTHER" id="PTHR23121:SF10">
    <property type="entry name" value="MAJOR FACILITATOR SUPERFAMILY DOMAIN-CONTAINING PROTEIN 4A"/>
    <property type="match status" value="1"/>
</dbReference>
<feature type="transmembrane region" description="Helical" evidence="5">
    <location>
        <begin position="102"/>
        <end position="124"/>
    </location>
</feature>
<feature type="transmembrane region" description="Helical" evidence="5">
    <location>
        <begin position="136"/>
        <end position="153"/>
    </location>
</feature>
<proteinExistence type="predicted"/>
<evidence type="ECO:0000313" key="7">
    <source>
        <dbReference type="Proteomes" id="UP000594260"/>
    </source>
</evidence>
<evidence type="ECO:0000256" key="4">
    <source>
        <dbReference type="ARBA" id="ARBA00040840"/>
    </source>
</evidence>
<dbReference type="EnsemblMetazoa" id="XM_022797211">
    <property type="protein sequence ID" value="XP_022652946"/>
    <property type="gene ID" value="LOC111246875"/>
</dbReference>
<protein>
    <recommendedName>
        <fullName evidence="4">Major facilitator superfamily domain-containing protein 4A</fullName>
    </recommendedName>
</protein>
<feature type="transmembrane region" description="Helical" evidence="5">
    <location>
        <begin position="46"/>
        <end position="70"/>
    </location>
</feature>
<sequence length="448" mass="48725">MQLSSQVIKILQTINMNTIVACMGMMDSSYGATLLDLAEVFHTSVHAISFTLTTKSAGALFGALISGLMYRLCNIQLVLAVCALLSGLLAVLVPLLPNVIMLHIVSFILGSILSTADVGMHVWIQVIWRHKAGFQLQLYNLVFGLGGIVAPFICEPFLSSSIQNINHSSGTLHSASDTVLLDTTAATALNLEKGIRSASRIYFAYGIMGGTLLAAAISIIVLYTFDRTDPKPGVDSPKSNEDLPQKSKYTIITLLSIYLFLGIIDEVTFSAYLPTFAVCQENLRLSKSSAAYLASAFWTSFTIGRLFATLLTLKFSPGKLIAVFHFILMIATLGMLFYIKESVLVVWLGTIMVSFGLGPFFGNATVWGIQYIVLTHNHMSVIFICVCAGMTIPGLLIGPFIDSYPMVLMWGHAVLATTLTGCAILLLIYGRTSLLQEFKRKKANKDKT</sequence>
<feature type="transmembrane region" description="Helical" evidence="5">
    <location>
        <begin position="290"/>
        <end position="308"/>
    </location>
</feature>
<dbReference type="OrthoDB" id="6514433at2759"/>
<organism evidence="6 7">
    <name type="scientific">Varroa destructor</name>
    <name type="common">Honeybee mite</name>
    <dbReference type="NCBI Taxonomy" id="109461"/>
    <lineage>
        <taxon>Eukaryota</taxon>
        <taxon>Metazoa</taxon>
        <taxon>Ecdysozoa</taxon>
        <taxon>Arthropoda</taxon>
        <taxon>Chelicerata</taxon>
        <taxon>Arachnida</taxon>
        <taxon>Acari</taxon>
        <taxon>Parasitiformes</taxon>
        <taxon>Mesostigmata</taxon>
        <taxon>Gamasina</taxon>
        <taxon>Dermanyssoidea</taxon>
        <taxon>Varroidae</taxon>
        <taxon>Varroa</taxon>
    </lineage>
</organism>
<dbReference type="RefSeq" id="XP_022652944.1">
    <property type="nucleotide sequence ID" value="XM_022797209.1"/>
</dbReference>
<evidence type="ECO:0000256" key="2">
    <source>
        <dbReference type="ARBA" id="ARBA00022989"/>
    </source>
</evidence>
<keyword evidence="1 5" id="KW-0812">Transmembrane</keyword>
<dbReference type="InParanoid" id="A0A7M7JJ39"/>
<evidence type="ECO:0000256" key="3">
    <source>
        <dbReference type="ARBA" id="ARBA00023136"/>
    </source>
</evidence>
<feature type="transmembrane region" description="Helical" evidence="5">
    <location>
        <begin position="77"/>
        <end position="96"/>
    </location>
</feature>
<dbReference type="GO" id="GO:0022857">
    <property type="term" value="F:transmembrane transporter activity"/>
    <property type="evidence" value="ECO:0007669"/>
    <property type="project" value="InterPro"/>
</dbReference>
<dbReference type="EnsemblMetazoa" id="XM_022797210">
    <property type="protein sequence ID" value="XP_022652945"/>
    <property type="gene ID" value="LOC111246875"/>
</dbReference>
<dbReference type="GeneID" id="111246875"/>
<dbReference type="RefSeq" id="XP_022652945.1">
    <property type="nucleotide sequence ID" value="XM_022797210.1"/>
</dbReference>
<feature type="transmembrane region" description="Helical" evidence="5">
    <location>
        <begin position="407"/>
        <end position="430"/>
    </location>
</feature>
<feature type="transmembrane region" description="Helical" evidence="5">
    <location>
        <begin position="345"/>
        <end position="369"/>
    </location>
</feature>
<feature type="transmembrane region" description="Helical" evidence="5">
    <location>
        <begin position="7"/>
        <end position="26"/>
    </location>
</feature>
<evidence type="ECO:0000256" key="1">
    <source>
        <dbReference type="ARBA" id="ARBA00022692"/>
    </source>
</evidence>
<dbReference type="EnsemblMetazoa" id="XM_022797209">
    <property type="protein sequence ID" value="XP_022652944"/>
    <property type="gene ID" value="LOC111246875"/>
</dbReference>
<keyword evidence="3 5" id="KW-0472">Membrane</keyword>
<dbReference type="SUPFAM" id="SSF103473">
    <property type="entry name" value="MFS general substrate transporter"/>
    <property type="match status" value="1"/>
</dbReference>